<sequence length="203" mass="21590">MSCLDAEPADKPDSVNAARAAPDNHSSRRRIAAPLKLPTRRLPGAPLPASAQGACRSPAYLELLRVEVTVPCALPHAAVRSYRTVSPLPDPPGLRQGPSAVCSLLPCSASHDGWPLAITLPCGVRTFLPLPNGRRRLSGRLCGPKCITRAAVPSPPNVLHRGPRQSGAGRAGRPSCPDNRPDRRWPATSRGCPGPARERRRVS</sequence>
<keyword evidence="3" id="KW-1185">Reference proteome</keyword>
<dbReference type="EMBL" id="CABPRU010000001">
    <property type="protein sequence ID" value="VVD75072.1"/>
    <property type="molecule type" value="Genomic_DNA"/>
</dbReference>
<name>A0A5E4SJV9_9BURK</name>
<evidence type="ECO:0000256" key="1">
    <source>
        <dbReference type="SAM" id="MobiDB-lite"/>
    </source>
</evidence>
<reference evidence="2 3" key="1">
    <citation type="submission" date="2019-08" db="EMBL/GenBank/DDBJ databases">
        <authorList>
            <person name="Peeters C."/>
        </authorList>
    </citation>
    <scope>NUCLEOTIDE SEQUENCE [LARGE SCALE GENOMIC DNA]</scope>
    <source>
        <strain evidence="2 3">LMG 31013</strain>
    </source>
</reference>
<dbReference type="AntiFam" id="ANF00041">
    <property type="entry name" value="Antisense to RNaseP"/>
</dbReference>
<dbReference type="AlphaFoldDB" id="A0A5E4SJV9"/>
<feature type="region of interest" description="Disordered" evidence="1">
    <location>
        <begin position="153"/>
        <end position="203"/>
    </location>
</feature>
<gene>
    <name evidence="2" type="ORF">PTE31013_00829</name>
</gene>
<evidence type="ECO:0000313" key="2">
    <source>
        <dbReference type="EMBL" id="VVD75072.1"/>
    </source>
</evidence>
<feature type="region of interest" description="Disordered" evidence="1">
    <location>
        <begin position="1"/>
        <end position="52"/>
    </location>
</feature>
<organism evidence="2 3">
    <name type="scientific">Pandoraea terrigena</name>
    <dbReference type="NCBI Taxonomy" id="2508292"/>
    <lineage>
        <taxon>Bacteria</taxon>
        <taxon>Pseudomonadati</taxon>
        <taxon>Pseudomonadota</taxon>
        <taxon>Betaproteobacteria</taxon>
        <taxon>Burkholderiales</taxon>
        <taxon>Burkholderiaceae</taxon>
        <taxon>Pandoraea</taxon>
    </lineage>
</organism>
<evidence type="ECO:0000313" key="3">
    <source>
        <dbReference type="Proteomes" id="UP000334380"/>
    </source>
</evidence>
<proteinExistence type="predicted"/>
<dbReference type="Proteomes" id="UP000334380">
    <property type="component" value="Unassembled WGS sequence"/>
</dbReference>
<accession>A0A5E4SJV9</accession>
<protein>
    <submittedName>
        <fullName evidence="2">Uncharacterized protein</fullName>
    </submittedName>
</protein>